<sequence>MLKITSAHLMLPTRCSTTPAIQNETMMATESPSLVRDMVQNVIHEESCKAQRACEANGCTSEGAFSKHMDSTVLKAPDNWYYPLDIANDLQGVALPSPVKHEIFATAFEYTRCVIPSYVSWDRYVGFMRIFIMGIIAEFKGELVNVAAGDDVLGYSLSHVLSSVFAGMPGHDDMAREFRTFLLVTAEKTSGKRNGELFRRYVNSLAQSPAQWFRIRDTDALCRFTIAAALACNEVYDVWFSEAQFQVLSELGDIMYDAVSFYKHRSEGETNSSFAYFPSDMSNRQAVYRKARELLWALDVAWAPDRRMAHVTNFIRPFGGPIHMMMRRYRFVEENLTIGQPEDASVIEQTRNNFKLWNRVDADDHVSQKSSAEDVTRYQNLLSRSDFLMFDGLAQFLEKPEADFCKACKFRHSYGAQRPHQFGGAMICEDCKHHIWQPYLDSMEQRALAAFPELEPVLYRDVRNGVNAL</sequence>
<dbReference type="EMBL" id="JABCIY010000047">
    <property type="protein sequence ID" value="KAF7194936.1"/>
    <property type="molecule type" value="Genomic_DNA"/>
</dbReference>
<comment type="caution">
    <text evidence="1">The sequence shown here is derived from an EMBL/GenBank/DDBJ whole genome shotgun (WGS) entry which is preliminary data.</text>
</comment>
<protein>
    <submittedName>
        <fullName evidence="1">Alpha-ionylideneethane synthase aba3</fullName>
    </submittedName>
</protein>
<dbReference type="AlphaFoldDB" id="A0A8H6RPV1"/>
<dbReference type="Proteomes" id="UP000660729">
    <property type="component" value="Unassembled WGS sequence"/>
</dbReference>
<proteinExistence type="predicted"/>
<accession>A0A8H6RPV1</accession>
<name>A0A8H6RPV1_9PEZI</name>
<dbReference type="OrthoDB" id="2821964at2759"/>
<evidence type="ECO:0000313" key="1">
    <source>
        <dbReference type="EMBL" id="KAF7194936.1"/>
    </source>
</evidence>
<gene>
    <name evidence="1" type="ORF">HII31_03773</name>
</gene>
<keyword evidence="2" id="KW-1185">Reference proteome</keyword>
<evidence type="ECO:0000313" key="2">
    <source>
        <dbReference type="Proteomes" id="UP000660729"/>
    </source>
</evidence>
<reference evidence="1" key="1">
    <citation type="submission" date="2020-04" db="EMBL/GenBank/DDBJ databases">
        <title>Draft genome resource of the tomato pathogen Pseudocercospora fuligena.</title>
        <authorList>
            <person name="Zaccaron A."/>
        </authorList>
    </citation>
    <scope>NUCLEOTIDE SEQUENCE</scope>
    <source>
        <strain evidence="1">PF001</strain>
    </source>
</reference>
<organism evidence="1 2">
    <name type="scientific">Pseudocercospora fuligena</name>
    <dbReference type="NCBI Taxonomy" id="685502"/>
    <lineage>
        <taxon>Eukaryota</taxon>
        <taxon>Fungi</taxon>
        <taxon>Dikarya</taxon>
        <taxon>Ascomycota</taxon>
        <taxon>Pezizomycotina</taxon>
        <taxon>Dothideomycetes</taxon>
        <taxon>Dothideomycetidae</taxon>
        <taxon>Mycosphaerellales</taxon>
        <taxon>Mycosphaerellaceae</taxon>
        <taxon>Pseudocercospora</taxon>
    </lineage>
</organism>